<keyword evidence="5" id="KW-1185">Reference proteome</keyword>
<keyword evidence="1" id="KW-0479">Metal-binding</keyword>
<sequence>MEETKSEMTDIELKSVQSLDNLSLKNWTLPEKKKEEKVVVEEKKEEEKAETDDGMASLIPEYIREICKNPKSAELRVSYDAPTVQSTYTYSITWESDEIEAVAKGRVLKSVPNPTKFGKLPLLDGHVKVVSAPSLTPVTALCDGPCKKEFSSNLLSTVGRCGHYLCSACYGIVKNDDGSNGCSALRCFWQGASREESKRNYEKNVCRKQRKKAMDMSSRGIDVKPASVASSISELSSAPTPMPKRTNSETDLSSYGNLTQIPSYRKPVKSSKSIKVRLILVEAAENYSIAHTYMEHRIKPETKLIRTLQYLLKKKNKSPESYIPSARLYYGMLTEEDKLGMRRIKKSCYDEVTVDEVPRLGDRLVLIMDMNDFVSKGIRIVLE</sequence>
<dbReference type="InterPro" id="IPR017907">
    <property type="entry name" value="Znf_RING_CS"/>
</dbReference>
<evidence type="ECO:0000313" key="6">
    <source>
        <dbReference type="WBParaSite" id="Csp11.Scaffold511.g2547.t1"/>
    </source>
</evidence>
<dbReference type="AlphaFoldDB" id="A0A1I7T5C5"/>
<proteinExistence type="predicted"/>
<dbReference type="PANTHER" id="PTHR31430:SF0">
    <property type="entry name" value="RING-TYPE DOMAIN-CONTAINING PROTEIN-RELATED"/>
    <property type="match status" value="1"/>
</dbReference>
<evidence type="ECO:0000313" key="5">
    <source>
        <dbReference type="Proteomes" id="UP000095282"/>
    </source>
</evidence>
<protein>
    <submittedName>
        <fullName evidence="6">RING-type domain-containing protein</fullName>
    </submittedName>
</protein>
<dbReference type="WBParaSite" id="Csp11.Scaffold511.g2547.t1">
    <property type="protein sequence ID" value="Csp11.Scaffold511.g2547.t1"/>
    <property type="gene ID" value="Csp11.Scaffold511.g2547"/>
</dbReference>
<accession>A0A1I7T5C5</accession>
<evidence type="ECO:0000256" key="1">
    <source>
        <dbReference type="ARBA" id="ARBA00022723"/>
    </source>
</evidence>
<evidence type="ECO:0000256" key="4">
    <source>
        <dbReference type="SAM" id="MobiDB-lite"/>
    </source>
</evidence>
<keyword evidence="3" id="KW-0862">Zinc</keyword>
<feature type="region of interest" description="Disordered" evidence="4">
    <location>
        <begin position="232"/>
        <end position="256"/>
    </location>
</feature>
<dbReference type="PANTHER" id="PTHR31430">
    <property type="entry name" value="PROTEIN CBG22332-RELATED"/>
    <property type="match status" value="1"/>
</dbReference>
<dbReference type="PROSITE" id="PS00518">
    <property type="entry name" value="ZF_RING_1"/>
    <property type="match status" value="1"/>
</dbReference>
<dbReference type="STRING" id="1561998.A0A1I7T5C5"/>
<organism evidence="5 6">
    <name type="scientific">Caenorhabditis tropicalis</name>
    <dbReference type="NCBI Taxonomy" id="1561998"/>
    <lineage>
        <taxon>Eukaryota</taxon>
        <taxon>Metazoa</taxon>
        <taxon>Ecdysozoa</taxon>
        <taxon>Nematoda</taxon>
        <taxon>Chromadorea</taxon>
        <taxon>Rhabditida</taxon>
        <taxon>Rhabditina</taxon>
        <taxon>Rhabditomorpha</taxon>
        <taxon>Rhabditoidea</taxon>
        <taxon>Rhabditidae</taxon>
        <taxon>Peloderinae</taxon>
        <taxon>Caenorhabditis</taxon>
    </lineage>
</organism>
<evidence type="ECO:0000256" key="3">
    <source>
        <dbReference type="ARBA" id="ARBA00022833"/>
    </source>
</evidence>
<name>A0A1I7T5C5_9PELO</name>
<reference evidence="6" key="1">
    <citation type="submission" date="2016-11" db="UniProtKB">
        <authorList>
            <consortium name="WormBaseParasite"/>
        </authorList>
    </citation>
    <scope>IDENTIFICATION</scope>
</reference>
<keyword evidence="2" id="KW-0863">Zinc-finger</keyword>
<evidence type="ECO:0000256" key="2">
    <source>
        <dbReference type="ARBA" id="ARBA00022771"/>
    </source>
</evidence>
<dbReference type="eggNOG" id="ENOG502SXA4">
    <property type="taxonomic scope" value="Eukaryota"/>
</dbReference>
<dbReference type="GO" id="GO:0008270">
    <property type="term" value="F:zinc ion binding"/>
    <property type="evidence" value="ECO:0007669"/>
    <property type="project" value="UniProtKB-KW"/>
</dbReference>
<dbReference type="Proteomes" id="UP000095282">
    <property type="component" value="Unplaced"/>
</dbReference>